<dbReference type="OrthoDB" id="9806726at2"/>
<keyword evidence="4" id="KW-0067">ATP-binding</keyword>
<protein>
    <submittedName>
        <fullName evidence="6">Iron-chelate-transporting ATPase</fullName>
        <ecNumber evidence="6">3.6.3.34</ecNumber>
    </submittedName>
</protein>
<evidence type="ECO:0000259" key="5">
    <source>
        <dbReference type="PROSITE" id="PS50893"/>
    </source>
</evidence>
<dbReference type="Pfam" id="PF00005">
    <property type="entry name" value="ABC_tran"/>
    <property type="match status" value="1"/>
</dbReference>
<keyword evidence="3" id="KW-0547">Nucleotide-binding</keyword>
<dbReference type="HOGENOM" id="CLU_000604_1_11_3"/>
<dbReference type="InterPro" id="IPR003439">
    <property type="entry name" value="ABC_transporter-like_ATP-bd"/>
</dbReference>
<dbReference type="EC" id="3.6.3.34" evidence="6"/>
<proteinExistence type="inferred from homology"/>
<gene>
    <name evidence="6" type="ordered locus">Sta7437_0066</name>
</gene>
<dbReference type="RefSeq" id="WP_015191361.1">
    <property type="nucleotide sequence ID" value="NC_019748.1"/>
</dbReference>
<keyword evidence="7" id="KW-1185">Reference proteome</keyword>
<dbReference type="CDD" id="cd03235">
    <property type="entry name" value="ABC_Metallic_Cations"/>
    <property type="match status" value="1"/>
</dbReference>
<accession>K9XMH3</accession>
<dbReference type="PANTHER" id="PTHR42734:SF5">
    <property type="entry name" value="IRON TRANSPORT SYSTEM ATP-BINDING PROTEIN HI_0361-RELATED"/>
    <property type="match status" value="1"/>
</dbReference>
<evidence type="ECO:0000256" key="4">
    <source>
        <dbReference type="ARBA" id="ARBA00022840"/>
    </source>
</evidence>
<dbReference type="STRING" id="111780.Sta7437_0066"/>
<keyword evidence="2" id="KW-0813">Transport</keyword>
<name>K9XMH3_STAC7</name>
<keyword evidence="6" id="KW-0378">Hydrolase</keyword>
<evidence type="ECO:0000313" key="6">
    <source>
        <dbReference type="EMBL" id="AFZ33688.1"/>
    </source>
</evidence>
<sequence length="249" mass="28248">MLEVYDLAVNYRDTWAIKAVSFCLQPGQVTGLLGPNGAGKSTLVKAILGLVPSAKGIVKFGSQPLKRQLKRVAYVPQRTQIDWDYPITVQKVVMMGRIPTIGWFRQPSRQSKLIVKNALERVGMWQYRQRQIRELSGGQQQRVFLARAIAQQADLFFFDEPFNNIDRNTEEVIFEVFSELKAQNKTLLVISHDLGETIAHYDQLLLLNQELIAVGSKAEVLNPENLQQAYGKKINIFSTNSTEQCYFIG</sequence>
<dbReference type="PANTHER" id="PTHR42734">
    <property type="entry name" value="METAL TRANSPORT SYSTEM ATP-BINDING PROTEIN TM_0124-RELATED"/>
    <property type="match status" value="1"/>
</dbReference>
<dbReference type="KEGG" id="scs:Sta7437_0066"/>
<dbReference type="GO" id="GO:0005524">
    <property type="term" value="F:ATP binding"/>
    <property type="evidence" value="ECO:0007669"/>
    <property type="project" value="UniProtKB-KW"/>
</dbReference>
<dbReference type="PROSITE" id="PS50893">
    <property type="entry name" value="ABC_TRANSPORTER_2"/>
    <property type="match status" value="1"/>
</dbReference>
<feature type="domain" description="ABC transporter" evidence="5">
    <location>
        <begin position="2"/>
        <end position="234"/>
    </location>
</feature>
<dbReference type="AlphaFoldDB" id="K9XMH3"/>
<evidence type="ECO:0000256" key="2">
    <source>
        <dbReference type="ARBA" id="ARBA00022448"/>
    </source>
</evidence>
<dbReference type="Gene3D" id="3.40.50.300">
    <property type="entry name" value="P-loop containing nucleotide triphosphate hydrolases"/>
    <property type="match status" value="1"/>
</dbReference>
<reference evidence="7" key="1">
    <citation type="journal article" date="2013" name="Proc. Natl. Acad. Sci. U.S.A.">
        <title>Improving the coverage of the cyanobacterial phylum using diversity-driven genome sequencing.</title>
        <authorList>
            <person name="Shih P.M."/>
            <person name="Wu D."/>
            <person name="Latifi A."/>
            <person name="Axen S.D."/>
            <person name="Fewer D.P."/>
            <person name="Talla E."/>
            <person name="Calteau A."/>
            <person name="Cai F."/>
            <person name="Tandeau de Marsac N."/>
            <person name="Rippka R."/>
            <person name="Herdman M."/>
            <person name="Sivonen K."/>
            <person name="Coursin T."/>
            <person name="Laurent T."/>
            <person name="Goodwin L."/>
            <person name="Nolan M."/>
            <person name="Davenport K.W."/>
            <person name="Han C.S."/>
            <person name="Rubin E.M."/>
            <person name="Eisen J.A."/>
            <person name="Woyke T."/>
            <person name="Gugger M."/>
            <person name="Kerfeld C.A."/>
        </authorList>
    </citation>
    <scope>NUCLEOTIDE SEQUENCE [LARGE SCALE GENOMIC DNA]</scope>
    <source>
        <strain evidence="7">ATCC 29371 / PCC 7437</strain>
    </source>
</reference>
<dbReference type="SUPFAM" id="SSF52540">
    <property type="entry name" value="P-loop containing nucleoside triphosphate hydrolases"/>
    <property type="match status" value="1"/>
</dbReference>
<dbReference type="FunFam" id="3.40.50.300:FF:000134">
    <property type="entry name" value="Iron-enterobactin ABC transporter ATP-binding protein"/>
    <property type="match status" value="1"/>
</dbReference>
<dbReference type="PATRIC" id="fig|111780.3.peg.64"/>
<dbReference type="InterPro" id="IPR050153">
    <property type="entry name" value="Metal_Ion_Import_ABC"/>
</dbReference>
<evidence type="ECO:0000256" key="1">
    <source>
        <dbReference type="ARBA" id="ARBA00005417"/>
    </source>
</evidence>
<dbReference type="GO" id="GO:0016887">
    <property type="term" value="F:ATP hydrolysis activity"/>
    <property type="evidence" value="ECO:0007669"/>
    <property type="project" value="InterPro"/>
</dbReference>
<dbReference type="PROSITE" id="PS00211">
    <property type="entry name" value="ABC_TRANSPORTER_1"/>
    <property type="match status" value="1"/>
</dbReference>
<dbReference type="InterPro" id="IPR003593">
    <property type="entry name" value="AAA+_ATPase"/>
</dbReference>
<dbReference type="InterPro" id="IPR017871">
    <property type="entry name" value="ABC_transporter-like_CS"/>
</dbReference>
<dbReference type="SMART" id="SM00382">
    <property type="entry name" value="AAA"/>
    <property type="match status" value="1"/>
</dbReference>
<dbReference type="Proteomes" id="UP000010473">
    <property type="component" value="Chromosome"/>
</dbReference>
<dbReference type="eggNOG" id="COG1121">
    <property type="taxonomic scope" value="Bacteria"/>
</dbReference>
<dbReference type="InterPro" id="IPR027417">
    <property type="entry name" value="P-loop_NTPase"/>
</dbReference>
<comment type="similarity">
    <text evidence="1">Belongs to the ABC transporter superfamily.</text>
</comment>
<dbReference type="EMBL" id="CP003653">
    <property type="protein sequence ID" value="AFZ33688.1"/>
    <property type="molecule type" value="Genomic_DNA"/>
</dbReference>
<evidence type="ECO:0000313" key="7">
    <source>
        <dbReference type="Proteomes" id="UP000010473"/>
    </source>
</evidence>
<organism evidence="6 7">
    <name type="scientific">Stanieria cyanosphaera (strain ATCC 29371 / PCC 7437)</name>
    <dbReference type="NCBI Taxonomy" id="111780"/>
    <lineage>
        <taxon>Bacteria</taxon>
        <taxon>Bacillati</taxon>
        <taxon>Cyanobacteriota</taxon>
        <taxon>Cyanophyceae</taxon>
        <taxon>Pleurocapsales</taxon>
        <taxon>Dermocarpellaceae</taxon>
        <taxon>Stanieria</taxon>
    </lineage>
</organism>
<evidence type="ECO:0000256" key="3">
    <source>
        <dbReference type="ARBA" id="ARBA00022741"/>
    </source>
</evidence>